<organism evidence="1 2">
    <name type="scientific">Rhodocytophaga rosea</name>
    <dbReference type="NCBI Taxonomy" id="2704465"/>
    <lineage>
        <taxon>Bacteria</taxon>
        <taxon>Pseudomonadati</taxon>
        <taxon>Bacteroidota</taxon>
        <taxon>Cytophagia</taxon>
        <taxon>Cytophagales</taxon>
        <taxon>Rhodocytophagaceae</taxon>
        <taxon>Rhodocytophaga</taxon>
    </lineage>
</organism>
<protein>
    <submittedName>
        <fullName evidence="1">Uncharacterized protein</fullName>
    </submittedName>
</protein>
<dbReference type="PROSITE" id="PS51257">
    <property type="entry name" value="PROKAR_LIPOPROTEIN"/>
    <property type="match status" value="1"/>
</dbReference>
<sequence length="226" mass="25937">MSAIKSLLVRMLNNSLITILAISLLVACGQNGSEESITLIEENQQKSQSKASLDQKKVPQELLTLAGGHINQEMPAEKDSIPEENLYGKFFDERAEFYIIQEPKNSLYRSKVKKLTLYYLDGQLSQTRYILEEDIINDLLQLYGSFGIVGHDAKNQALIQSKQVIVNTSQGRVLNKALDNYQITWQLEQQLIRYRVNKNEPKNRFNYLERIKTYKKTFSEIEQAGA</sequence>
<gene>
    <name evidence="1" type="ORF">GXP67_16500</name>
</gene>
<evidence type="ECO:0000313" key="1">
    <source>
        <dbReference type="EMBL" id="QHT68125.1"/>
    </source>
</evidence>
<proteinExistence type="predicted"/>
<name>A0A6C0GJG6_9BACT</name>
<reference evidence="1 2" key="1">
    <citation type="submission" date="2020-01" db="EMBL/GenBank/DDBJ databases">
        <authorList>
            <person name="Kim M.K."/>
        </authorList>
    </citation>
    <scope>NUCLEOTIDE SEQUENCE [LARGE SCALE GENOMIC DNA]</scope>
    <source>
        <strain evidence="1 2">172606-1</strain>
    </source>
</reference>
<dbReference type="KEGG" id="rhoz:GXP67_16500"/>
<accession>A0A6C0GJG6</accession>
<dbReference type="AlphaFoldDB" id="A0A6C0GJG6"/>
<dbReference type="Proteomes" id="UP000480178">
    <property type="component" value="Chromosome"/>
</dbReference>
<keyword evidence="2" id="KW-1185">Reference proteome</keyword>
<evidence type="ECO:0000313" key="2">
    <source>
        <dbReference type="Proteomes" id="UP000480178"/>
    </source>
</evidence>
<dbReference type="EMBL" id="CP048222">
    <property type="protein sequence ID" value="QHT68125.1"/>
    <property type="molecule type" value="Genomic_DNA"/>
</dbReference>
<dbReference type="RefSeq" id="WP_162444144.1">
    <property type="nucleotide sequence ID" value="NZ_CP048222.1"/>
</dbReference>